<dbReference type="KEGG" id="dwu:DVJ83_03630"/>
<evidence type="ECO:0000256" key="1">
    <source>
        <dbReference type="SAM" id="Phobius"/>
    </source>
</evidence>
<accession>A0A345IFD4</accession>
<keyword evidence="1" id="KW-0812">Transmembrane</keyword>
<feature type="transmembrane region" description="Helical" evidence="1">
    <location>
        <begin position="94"/>
        <end position="114"/>
    </location>
</feature>
<dbReference type="STRING" id="1288484.GCA_000348665_00358"/>
<dbReference type="Proteomes" id="UP000253744">
    <property type="component" value="Chromosome"/>
</dbReference>
<feature type="transmembrane region" description="Helical" evidence="1">
    <location>
        <begin position="12"/>
        <end position="38"/>
    </location>
</feature>
<dbReference type="RefSeq" id="WP_114671426.1">
    <property type="nucleotide sequence ID" value="NZ_CP031158.1"/>
</dbReference>
<gene>
    <name evidence="2" type="ORF">DVJ83_03630</name>
</gene>
<evidence type="ECO:0000313" key="3">
    <source>
        <dbReference type="Proteomes" id="UP000253744"/>
    </source>
</evidence>
<name>A0A345IFD4_9DEIO</name>
<organism evidence="2 3">
    <name type="scientific">Deinococcus wulumuqiensis</name>
    <dbReference type="NCBI Taxonomy" id="980427"/>
    <lineage>
        <taxon>Bacteria</taxon>
        <taxon>Thermotogati</taxon>
        <taxon>Deinococcota</taxon>
        <taxon>Deinococci</taxon>
        <taxon>Deinococcales</taxon>
        <taxon>Deinococcaceae</taxon>
        <taxon>Deinococcus</taxon>
    </lineage>
</organism>
<keyword evidence="1" id="KW-1133">Transmembrane helix</keyword>
<keyword evidence="1" id="KW-0472">Membrane</keyword>
<evidence type="ECO:0000313" key="2">
    <source>
        <dbReference type="EMBL" id="AXG98406.1"/>
    </source>
</evidence>
<reference evidence="2 3" key="1">
    <citation type="submission" date="2018-07" db="EMBL/GenBank/DDBJ databases">
        <title>Complete Genome and Methylome Analysis of Deinococcus wulumuqiensis NEB 479.</title>
        <authorList>
            <person name="Fomenkov A."/>
            <person name="Luyten Y."/>
            <person name="Vincze T."/>
            <person name="Anton B.P."/>
            <person name="Clark T."/>
            <person name="Roberts R.J."/>
            <person name="Morgan R.D."/>
        </authorList>
    </citation>
    <scope>NUCLEOTIDE SEQUENCE [LARGE SCALE GENOMIC DNA]</scope>
    <source>
        <strain evidence="2 3">NEB 479</strain>
    </source>
</reference>
<dbReference type="EMBL" id="CP031158">
    <property type="protein sequence ID" value="AXG98406.1"/>
    <property type="molecule type" value="Genomic_DNA"/>
</dbReference>
<protein>
    <submittedName>
        <fullName evidence="2">Uncharacterized protein</fullName>
    </submittedName>
</protein>
<dbReference type="AlphaFoldDB" id="A0A345IFD4"/>
<feature type="transmembrane region" description="Helical" evidence="1">
    <location>
        <begin position="50"/>
        <end position="73"/>
    </location>
</feature>
<proteinExistence type="predicted"/>
<sequence>MTLNTDRLSRRLSWSGILAGLVMGVVTTLSIIALGTVITALTGLSLTGVGIAAAIWTAIAALVGAYAAGLTAVRASAPATHNSDGLAAMTHEDATLTGLVTAGLLILASTLFAVNSASRLLGTATSVAGNVLGATATAGAAAGTAAAQDPGTQNVLGGISQDDIEALIADNSPNLTREQVSATGNVVSGIVRRAQYDLGEQDVTSIADFAKARTEYIKKALSGEQFVTRLQRQGLTDAQAREVQTTVNNTVNRVETQAQRAAQVAEDNARIAARNTGLSWLLGSGLTLLATVMGARSAATSRRLLASAPVKTTTTTTKKR</sequence>